<comment type="caution">
    <text evidence="2">The sequence shown here is derived from an EMBL/GenBank/DDBJ whole genome shotgun (WGS) entry which is preliminary data.</text>
</comment>
<dbReference type="AlphaFoldDB" id="A0ABD5VLY2"/>
<keyword evidence="3" id="KW-1185">Reference proteome</keyword>
<dbReference type="InterPro" id="IPR050101">
    <property type="entry name" value="CinA"/>
</dbReference>
<evidence type="ECO:0000259" key="1">
    <source>
        <dbReference type="SMART" id="SM00852"/>
    </source>
</evidence>
<protein>
    <submittedName>
        <fullName evidence="2">Competence/damage-inducible protein A</fullName>
    </submittedName>
</protein>
<dbReference type="Pfam" id="PF24102">
    <property type="entry name" value="FLAD1_M"/>
    <property type="match status" value="1"/>
</dbReference>
<dbReference type="SUPFAM" id="SSF53218">
    <property type="entry name" value="Molybdenum cofactor biosynthesis proteins"/>
    <property type="match status" value="1"/>
</dbReference>
<dbReference type="PANTHER" id="PTHR13939:SF0">
    <property type="entry name" value="NMN AMIDOHYDROLASE-LIKE PROTEIN YFAY"/>
    <property type="match status" value="1"/>
</dbReference>
<dbReference type="Pfam" id="PF00994">
    <property type="entry name" value="MoCF_biosynth"/>
    <property type="match status" value="1"/>
</dbReference>
<gene>
    <name evidence="2" type="ORF">ACFQGB_21300</name>
</gene>
<sequence>MEVAIVTVGDEVLAGDTVNTNANWLAGELADRGALVARVLTVPDDRAVIADAVREYADAFDAVICTGGIGGTPDDVTVEAVADALGRDLVVDRAQRERLEARAKAFRDANPELTDRYDFQLNLDAAATLPEGAQAITTDESWSPGCVLENVYVLPGIPSEMRAMFAVVADAFTGDATSEVVRTWTPEGALLDVIDGVRERFDVRVGSYPRGEDAPGRVKVTGTDPDVVAAAAAFVRERVDVAD</sequence>
<evidence type="ECO:0000313" key="2">
    <source>
        <dbReference type="EMBL" id="MFC6955408.1"/>
    </source>
</evidence>
<feature type="domain" description="MoaB/Mog" evidence="1">
    <location>
        <begin position="4"/>
        <end position="176"/>
    </location>
</feature>
<evidence type="ECO:0000313" key="3">
    <source>
        <dbReference type="Proteomes" id="UP001596395"/>
    </source>
</evidence>
<dbReference type="PANTHER" id="PTHR13939">
    <property type="entry name" value="NICOTINAMIDE-NUCLEOTIDE AMIDOHYDROLASE PNCC"/>
    <property type="match status" value="1"/>
</dbReference>
<dbReference type="InterPro" id="IPR001453">
    <property type="entry name" value="MoaB/Mog_dom"/>
</dbReference>
<dbReference type="InterPro" id="IPR036425">
    <property type="entry name" value="MoaB/Mog-like_dom_sf"/>
</dbReference>
<dbReference type="EMBL" id="JBHSXN010000006">
    <property type="protein sequence ID" value="MFC6955408.1"/>
    <property type="molecule type" value="Genomic_DNA"/>
</dbReference>
<dbReference type="Gene3D" id="3.40.980.10">
    <property type="entry name" value="MoaB/Mog-like domain"/>
    <property type="match status" value="1"/>
</dbReference>
<accession>A0ABD5VLY2</accession>
<dbReference type="CDD" id="cd00885">
    <property type="entry name" value="cinA"/>
    <property type="match status" value="1"/>
</dbReference>
<organism evidence="2 3">
    <name type="scientific">Halorubellus litoreus</name>
    <dbReference type="NCBI Taxonomy" id="755308"/>
    <lineage>
        <taxon>Archaea</taxon>
        <taxon>Methanobacteriati</taxon>
        <taxon>Methanobacteriota</taxon>
        <taxon>Stenosarchaea group</taxon>
        <taxon>Halobacteria</taxon>
        <taxon>Halobacteriales</taxon>
        <taxon>Halorubellaceae</taxon>
        <taxon>Halorubellus</taxon>
    </lineage>
</organism>
<dbReference type="InterPro" id="IPR056596">
    <property type="entry name" value="FLAD1_M"/>
</dbReference>
<reference evidence="2 3" key="1">
    <citation type="journal article" date="2019" name="Int. J. Syst. Evol. Microbiol.">
        <title>The Global Catalogue of Microorganisms (GCM) 10K type strain sequencing project: providing services to taxonomists for standard genome sequencing and annotation.</title>
        <authorList>
            <consortium name="The Broad Institute Genomics Platform"/>
            <consortium name="The Broad Institute Genome Sequencing Center for Infectious Disease"/>
            <person name="Wu L."/>
            <person name="Ma J."/>
        </authorList>
    </citation>
    <scope>NUCLEOTIDE SEQUENCE [LARGE SCALE GENOMIC DNA]</scope>
    <source>
        <strain evidence="2 3">GX26</strain>
    </source>
</reference>
<dbReference type="SMART" id="SM00852">
    <property type="entry name" value="MoCF_biosynth"/>
    <property type="match status" value="1"/>
</dbReference>
<name>A0ABD5VLY2_9EURY</name>
<dbReference type="Proteomes" id="UP001596395">
    <property type="component" value="Unassembled WGS sequence"/>
</dbReference>
<proteinExistence type="predicted"/>
<dbReference type="RefSeq" id="WP_336352334.1">
    <property type="nucleotide sequence ID" value="NZ_JAZAQL010000006.1"/>
</dbReference>